<sequence length="254" mass="29186">MLHEISRYWTSGASGYNKVVQAQFRSQRTVQRWKALLQEGLSDHKPQRILDAGTGPGFFSLLLAEMGHHPTAVDASSGMVDTAARNFKAAGLDIQVYEGDAAHLEREEDESYDAVVSRDVVWTLPDPARAYGEWLRVLRPGGRLLLFDGNYLYQKQRGLRYLLRRAMAWTLILLTERRISTREGRDERALERLPFVQAARPEADIEALEQAGFTIDIVRTDYFPGYKQSLQYWKYGYQTDVRFMIVARKASQHR</sequence>
<dbReference type="PANTHER" id="PTHR43464">
    <property type="entry name" value="METHYLTRANSFERASE"/>
    <property type="match status" value="1"/>
</dbReference>
<keyword evidence="3" id="KW-0949">S-adenosyl-L-methionine</keyword>
<dbReference type="Pfam" id="PF08241">
    <property type="entry name" value="Methyltransf_11"/>
    <property type="match status" value="1"/>
</dbReference>
<accession>A0A3A3GH37</accession>
<evidence type="ECO:0000259" key="4">
    <source>
        <dbReference type="Pfam" id="PF08241"/>
    </source>
</evidence>
<dbReference type="Proteomes" id="UP000266177">
    <property type="component" value="Unassembled WGS sequence"/>
</dbReference>
<evidence type="ECO:0000313" key="6">
    <source>
        <dbReference type="Proteomes" id="UP000266177"/>
    </source>
</evidence>
<dbReference type="GO" id="GO:0032259">
    <property type="term" value="P:methylation"/>
    <property type="evidence" value="ECO:0007669"/>
    <property type="project" value="UniProtKB-KW"/>
</dbReference>
<feature type="domain" description="Methyltransferase type 11" evidence="4">
    <location>
        <begin position="50"/>
        <end position="145"/>
    </location>
</feature>
<dbReference type="EMBL" id="QYZD01000010">
    <property type="protein sequence ID" value="RJG23619.1"/>
    <property type="molecule type" value="Genomic_DNA"/>
</dbReference>
<organism evidence="5 6">
    <name type="scientific">Paenibacillus thiaminolyticus</name>
    <name type="common">Bacillus thiaminolyticus</name>
    <dbReference type="NCBI Taxonomy" id="49283"/>
    <lineage>
        <taxon>Bacteria</taxon>
        <taxon>Bacillati</taxon>
        <taxon>Bacillota</taxon>
        <taxon>Bacilli</taxon>
        <taxon>Bacillales</taxon>
        <taxon>Paenibacillaceae</taxon>
        <taxon>Paenibacillus</taxon>
    </lineage>
</organism>
<keyword evidence="2 5" id="KW-0808">Transferase</keyword>
<dbReference type="GO" id="GO:0008757">
    <property type="term" value="F:S-adenosylmethionine-dependent methyltransferase activity"/>
    <property type="evidence" value="ECO:0007669"/>
    <property type="project" value="InterPro"/>
</dbReference>
<name>A0A3A3GH37_PANTH</name>
<dbReference type="CDD" id="cd02440">
    <property type="entry name" value="AdoMet_MTases"/>
    <property type="match status" value="1"/>
</dbReference>
<dbReference type="InterPro" id="IPR013216">
    <property type="entry name" value="Methyltransf_11"/>
</dbReference>
<dbReference type="AlphaFoldDB" id="A0A3A3GH37"/>
<comment type="caution">
    <text evidence="5">The sequence shown here is derived from an EMBL/GenBank/DDBJ whole genome shotgun (WGS) entry which is preliminary data.</text>
</comment>
<reference evidence="5 6" key="1">
    <citation type="submission" date="2018-09" db="EMBL/GenBank/DDBJ databases">
        <title>Paenibacillus SK2017-BO5.</title>
        <authorList>
            <person name="Piskunova J.V."/>
            <person name="Dubiley S.A."/>
            <person name="Severinov K.V."/>
        </authorList>
    </citation>
    <scope>NUCLEOTIDE SEQUENCE [LARGE SCALE GENOMIC DNA]</scope>
    <source>
        <strain evidence="5 6">BO5</strain>
    </source>
</reference>
<evidence type="ECO:0000256" key="2">
    <source>
        <dbReference type="ARBA" id="ARBA00022679"/>
    </source>
</evidence>
<gene>
    <name evidence="5" type="ORF">DQX05_13355</name>
</gene>
<dbReference type="PANTHER" id="PTHR43464:SF19">
    <property type="entry name" value="UBIQUINONE BIOSYNTHESIS O-METHYLTRANSFERASE, MITOCHONDRIAL"/>
    <property type="match status" value="1"/>
</dbReference>
<dbReference type="InterPro" id="IPR029063">
    <property type="entry name" value="SAM-dependent_MTases_sf"/>
</dbReference>
<proteinExistence type="predicted"/>
<evidence type="ECO:0000256" key="1">
    <source>
        <dbReference type="ARBA" id="ARBA00022603"/>
    </source>
</evidence>
<dbReference type="OrthoDB" id="43862at2"/>
<dbReference type="SUPFAM" id="SSF53335">
    <property type="entry name" value="S-adenosyl-L-methionine-dependent methyltransferases"/>
    <property type="match status" value="1"/>
</dbReference>
<protein>
    <submittedName>
        <fullName evidence="5">Class I SAM-dependent methyltransferase</fullName>
    </submittedName>
</protein>
<dbReference type="Gene3D" id="3.40.50.150">
    <property type="entry name" value="Vaccinia Virus protein VP39"/>
    <property type="match status" value="1"/>
</dbReference>
<keyword evidence="1 5" id="KW-0489">Methyltransferase</keyword>
<dbReference type="RefSeq" id="WP_119794108.1">
    <property type="nucleotide sequence ID" value="NZ_QYZD01000010.1"/>
</dbReference>
<evidence type="ECO:0000313" key="5">
    <source>
        <dbReference type="EMBL" id="RJG23619.1"/>
    </source>
</evidence>
<evidence type="ECO:0000256" key="3">
    <source>
        <dbReference type="ARBA" id="ARBA00022691"/>
    </source>
</evidence>